<accession>A0A8S1NQG4</accession>
<dbReference type="EMBL" id="CAJJDM010000098">
    <property type="protein sequence ID" value="CAD8094280.1"/>
    <property type="molecule type" value="Genomic_DNA"/>
</dbReference>
<reference evidence="1" key="1">
    <citation type="submission" date="2021-01" db="EMBL/GenBank/DDBJ databases">
        <authorList>
            <consortium name="Genoscope - CEA"/>
            <person name="William W."/>
        </authorList>
    </citation>
    <scope>NUCLEOTIDE SEQUENCE</scope>
</reference>
<evidence type="ECO:0000313" key="2">
    <source>
        <dbReference type="Proteomes" id="UP000688137"/>
    </source>
</evidence>
<protein>
    <submittedName>
        <fullName evidence="1">Uncharacterized protein</fullName>
    </submittedName>
</protein>
<dbReference type="AlphaFoldDB" id="A0A8S1NQG4"/>
<keyword evidence="2" id="KW-1185">Reference proteome</keyword>
<dbReference type="OMA" id="SEGWKPI"/>
<comment type="caution">
    <text evidence="1">The sequence shown here is derived from an EMBL/GenBank/DDBJ whole genome shotgun (WGS) entry which is preliminary data.</text>
</comment>
<evidence type="ECO:0000313" key="1">
    <source>
        <dbReference type="EMBL" id="CAD8094280.1"/>
    </source>
</evidence>
<organism evidence="1 2">
    <name type="scientific">Paramecium primaurelia</name>
    <dbReference type="NCBI Taxonomy" id="5886"/>
    <lineage>
        <taxon>Eukaryota</taxon>
        <taxon>Sar</taxon>
        <taxon>Alveolata</taxon>
        <taxon>Ciliophora</taxon>
        <taxon>Intramacronucleata</taxon>
        <taxon>Oligohymenophorea</taxon>
        <taxon>Peniculida</taxon>
        <taxon>Parameciidae</taxon>
        <taxon>Paramecium</taxon>
    </lineage>
</organism>
<dbReference type="Proteomes" id="UP000688137">
    <property type="component" value="Unassembled WGS sequence"/>
</dbReference>
<proteinExistence type="predicted"/>
<name>A0A8S1NQG4_PARPR</name>
<sequence length="497" mass="59320">MKLKILKYCFSQFLKPGDKQFYKYGLNDCCIKDIKLQFKTPQFNEIFKLYFLAYEKKGDEEYLKLNEELFQFIKPQYVQDVSQIMNHFSVLDLNAWQNLIEQICNNVEVIPLPELSIALKQIFMFMSRKFRMQESPFESYHYSEYDLPLILTEKQLFTILNQMKLDRDQINNYLEALTTLLNIFFKFSRVQPISFYDVYEIVRNKLQIVLDKHLDELDLNNLITMYQSYGSESQIIQQIIQKLQQINSKILHKELDRILEIWKTNGSIDQDLLLFLKSEILYQIQLTNKYQQNKVFQRIFALIYANINDTDILKFIESKLLQSTKLLQTRNHSFQNGYLTCIKILKLRHPELQVPEVIMKPKRVSKQMQKSLQENMLINFFRQYVKTLEEKVKIKVDAPCWIYLIDIALLFQDAKVAFELSGSVYFRGNNLTGKKQAKKEIMISEGWKPIFLGNQEKILFNNFSFNQQQLPEQIEKLFDNLFEKALGRKLNKKQLRV</sequence>
<gene>
    <name evidence="1" type="ORF">PPRIM_AZ9-3.1.T0950090</name>
</gene>